<dbReference type="EMBL" id="HBGB01012120">
    <property type="protein sequence ID" value="CAD9051899.1"/>
    <property type="molecule type" value="Transcribed_RNA"/>
</dbReference>
<sequence>MSWGQRTNERTDTHTHSSIHPSRSLQQLSSPVKAEQENVWWWGLGSQHSDDFEMGLWPFLCGELKSFSTSFGLVRGARESAAPSVGAALRCCLHDGHRQEGCWMDGWMNELFTLTGSFVRSAVPEWFAHACTSVRVLTHTHTLTDTHTQSHTFISAMELCVRIL</sequence>
<evidence type="ECO:0000313" key="2">
    <source>
        <dbReference type="EMBL" id="CAD9051899.1"/>
    </source>
</evidence>
<name>A0A7S1NZ89_9ALVE</name>
<proteinExistence type="predicted"/>
<reference evidence="2" key="1">
    <citation type="submission" date="2021-01" db="EMBL/GenBank/DDBJ databases">
        <authorList>
            <person name="Corre E."/>
            <person name="Pelletier E."/>
            <person name="Niang G."/>
            <person name="Scheremetjew M."/>
            <person name="Finn R."/>
            <person name="Kale V."/>
            <person name="Holt S."/>
            <person name="Cochrane G."/>
            <person name="Meng A."/>
            <person name="Brown T."/>
            <person name="Cohen L."/>
        </authorList>
    </citation>
    <scope>NUCLEOTIDE SEQUENCE</scope>
    <source>
        <strain evidence="2">CCMP3346</strain>
    </source>
</reference>
<organism evidence="2">
    <name type="scientific">Vitrella brassicaformis</name>
    <dbReference type="NCBI Taxonomy" id="1169539"/>
    <lineage>
        <taxon>Eukaryota</taxon>
        <taxon>Sar</taxon>
        <taxon>Alveolata</taxon>
        <taxon>Colpodellida</taxon>
        <taxon>Vitrellaceae</taxon>
        <taxon>Vitrella</taxon>
    </lineage>
</organism>
<gene>
    <name evidence="2" type="ORF">VBRA1451_LOCUS6961</name>
</gene>
<evidence type="ECO:0000256" key="1">
    <source>
        <dbReference type="SAM" id="MobiDB-lite"/>
    </source>
</evidence>
<dbReference type="AlphaFoldDB" id="A0A7S1NZ89"/>
<feature type="region of interest" description="Disordered" evidence="1">
    <location>
        <begin position="1"/>
        <end position="31"/>
    </location>
</feature>
<accession>A0A7S1NZ89</accession>
<feature type="compositionally biased region" description="Polar residues" evidence="1">
    <location>
        <begin position="16"/>
        <end position="30"/>
    </location>
</feature>
<protein>
    <submittedName>
        <fullName evidence="2">Uncharacterized protein</fullName>
    </submittedName>
</protein>